<dbReference type="InterPro" id="IPR009056">
    <property type="entry name" value="Cyt_c-like_dom"/>
</dbReference>
<keyword evidence="8" id="KW-1185">Reference proteome</keyword>
<dbReference type="Proteomes" id="UP000316770">
    <property type="component" value="Chromosome"/>
</dbReference>
<dbReference type="Pfam" id="PF23500">
    <property type="entry name" value="DUF7133"/>
    <property type="match status" value="1"/>
</dbReference>
<name>A0A518IRJ2_9BACT</name>
<keyword evidence="2 4" id="KW-0479">Metal-binding</keyword>
<keyword evidence="1 4" id="KW-0349">Heme</keyword>
<dbReference type="RefSeq" id="WP_145283613.1">
    <property type="nucleotide sequence ID" value="NZ_CP036318.1"/>
</dbReference>
<evidence type="ECO:0000256" key="1">
    <source>
        <dbReference type="ARBA" id="ARBA00022617"/>
    </source>
</evidence>
<dbReference type="EMBL" id="CP036318">
    <property type="protein sequence ID" value="QDV55707.1"/>
    <property type="molecule type" value="Genomic_DNA"/>
</dbReference>
<dbReference type="InterPro" id="IPR013428">
    <property type="entry name" value="Membrane-bound_put_N"/>
</dbReference>
<dbReference type="InterPro" id="IPR055557">
    <property type="entry name" value="DUF7133"/>
</dbReference>
<gene>
    <name evidence="7" type="ORF">Mal33_16860</name>
</gene>
<dbReference type="GO" id="GO:0009055">
    <property type="term" value="F:electron transfer activity"/>
    <property type="evidence" value="ECO:0007669"/>
    <property type="project" value="InterPro"/>
</dbReference>
<dbReference type="GO" id="GO:0046872">
    <property type="term" value="F:metal ion binding"/>
    <property type="evidence" value="ECO:0007669"/>
    <property type="project" value="UniProtKB-KW"/>
</dbReference>
<dbReference type="SUPFAM" id="SSF50952">
    <property type="entry name" value="Soluble quinoprotein glucose dehydrogenase"/>
    <property type="match status" value="1"/>
</dbReference>
<dbReference type="PANTHER" id="PTHR33546:SF1">
    <property type="entry name" value="LARGE, MULTIFUNCTIONAL SECRETED PROTEIN"/>
    <property type="match status" value="1"/>
</dbReference>
<protein>
    <submittedName>
        <fullName evidence="7">Cytochrome c</fullName>
    </submittedName>
</protein>
<evidence type="ECO:0000259" key="6">
    <source>
        <dbReference type="PROSITE" id="PS51007"/>
    </source>
</evidence>
<dbReference type="NCBIfam" id="TIGR02604">
    <property type="entry name" value="Piru_Ver_Nterm"/>
    <property type="match status" value="1"/>
</dbReference>
<keyword evidence="5" id="KW-0732">Signal</keyword>
<dbReference type="SUPFAM" id="SSF46626">
    <property type="entry name" value="Cytochrome c"/>
    <property type="match status" value="1"/>
</dbReference>
<dbReference type="PROSITE" id="PS51007">
    <property type="entry name" value="CYTC"/>
    <property type="match status" value="1"/>
</dbReference>
<keyword evidence="3 4" id="KW-0408">Iron</keyword>
<dbReference type="Gene3D" id="1.10.760.10">
    <property type="entry name" value="Cytochrome c-like domain"/>
    <property type="match status" value="1"/>
</dbReference>
<proteinExistence type="predicted"/>
<evidence type="ECO:0000256" key="5">
    <source>
        <dbReference type="SAM" id="SignalP"/>
    </source>
</evidence>
<feature type="domain" description="Cytochrome c" evidence="6">
    <location>
        <begin position="694"/>
        <end position="831"/>
    </location>
</feature>
<sequence length="832" mass="90635" precursor="true">MLHRALRFCSRLFFLALLITGNQSAFAVKPPQVLDPAWQIELITSEPEIVTPTGCCIDDAGNLMVIECHTHFPPEDYAGPKTDRIYRFEDSDGDGRPDRKRIFYEQGEATMAIAPLGGGWFAVATRSELVRIRDSDGDGVADQREVLLTLKTTATYPHNGLSGLTVGGDGWLYVGQGENLGEPYTLVAADGSQQSGDGEGGNIFRCTFDGSDLQRVATGFWNPFGIALDPAGRLWTVGNDPDAMPPCRLIHVVAGADYGFQFRFGRAGTHPLQAWNGELPGTLPMAAGTGEAPCDLIAHGDRLWVTSWGDNRIERYRPQPQGATWKSETEVFVQGDASFRPVAMAAAADGSVYVTDWADRSYPVHGKGRVWRLSRKADDAGSAVSFPALTAAETEAKRIEKGDETTVADRLKALESDDAFLRQAAMFGLVRSGQLADIDREALASPKQREGLLTAWRWQQLTEPASVTPQQRDALLTWGLSDTSTDVANTALRWATEQQCKHHLPAIRQLLRRDAISPQLFSAVVASIAYLENGSAARGVRDPAREKLLLEFAGDSNAPATLRAMAIEMLPSESKQPEAEQLGGWIVATDDRDFGRQGVRMLAARGGDDDFDQLAKLATTERVDLETRADAIAGLARNAGPHAVVLNKMSLPRQPEVLRREALRVLKQTRQDYGTALPNRDDLDRWNELVGSGGDPEAGRRVFFRTACVNCHSHRGRGATTGPDLTSLSGQMTPRRVLESILHPSKEVGPLYVPWQVVTIDGRVLTGLKLDKAGAGNSLRLQGADGLIFEVPLADIDTQLPIEQSIMPTGLEGTMSVEELRDLIAFLVQPTT</sequence>
<dbReference type="AlphaFoldDB" id="A0A518IRJ2"/>
<dbReference type="InterPro" id="IPR036909">
    <property type="entry name" value="Cyt_c-like_dom_sf"/>
</dbReference>
<reference evidence="7 8" key="1">
    <citation type="submission" date="2019-02" db="EMBL/GenBank/DDBJ databases">
        <title>Deep-cultivation of Planctomycetes and their phenomic and genomic characterization uncovers novel biology.</title>
        <authorList>
            <person name="Wiegand S."/>
            <person name="Jogler M."/>
            <person name="Boedeker C."/>
            <person name="Pinto D."/>
            <person name="Vollmers J."/>
            <person name="Rivas-Marin E."/>
            <person name="Kohn T."/>
            <person name="Peeters S.H."/>
            <person name="Heuer A."/>
            <person name="Rast P."/>
            <person name="Oberbeckmann S."/>
            <person name="Bunk B."/>
            <person name="Jeske O."/>
            <person name="Meyerdierks A."/>
            <person name="Storesund J.E."/>
            <person name="Kallscheuer N."/>
            <person name="Luecker S."/>
            <person name="Lage O.M."/>
            <person name="Pohl T."/>
            <person name="Merkel B.J."/>
            <person name="Hornburger P."/>
            <person name="Mueller R.-W."/>
            <person name="Bruemmer F."/>
            <person name="Labrenz M."/>
            <person name="Spormann A.M."/>
            <person name="Op den Camp H."/>
            <person name="Overmann J."/>
            <person name="Amann R."/>
            <person name="Jetten M.S.M."/>
            <person name="Mascher T."/>
            <person name="Medema M.H."/>
            <person name="Devos D.P."/>
            <person name="Kaster A.-K."/>
            <person name="Ovreas L."/>
            <person name="Rohde M."/>
            <person name="Galperin M.Y."/>
            <person name="Jogler C."/>
        </authorList>
    </citation>
    <scope>NUCLEOTIDE SEQUENCE [LARGE SCALE GENOMIC DNA]</scope>
    <source>
        <strain evidence="7 8">Mal33</strain>
    </source>
</reference>
<dbReference type="InterPro" id="IPR011042">
    <property type="entry name" value="6-blade_b-propeller_TolB-like"/>
</dbReference>
<evidence type="ECO:0000256" key="4">
    <source>
        <dbReference type="PROSITE-ProRule" id="PRU00433"/>
    </source>
</evidence>
<evidence type="ECO:0000313" key="7">
    <source>
        <dbReference type="EMBL" id="QDV55707.1"/>
    </source>
</evidence>
<feature type="signal peptide" evidence="5">
    <location>
        <begin position="1"/>
        <end position="27"/>
    </location>
</feature>
<dbReference type="NCBIfam" id="TIGR02603">
    <property type="entry name" value="CxxCH_TIGR02603"/>
    <property type="match status" value="1"/>
</dbReference>
<evidence type="ECO:0000256" key="2">
    <source>
        <dbReference type="ARBA" id="ARBA00022723"/>
    </source>
</evidence>
<dbReference type="Gene3D" id="2.120.10.30">
    <property type="entry name" value="TolB, C-terminal domain"/>
    <property type="match status" value="1"/>
</dbReference>
<evidence type="ECO:0000256" key="3">
    <source>
        <dbReference type="ARBA" id="ARBA00023004"/>
    </source>
</evidence>
<dbReference type="PANTHER" id="PTHR33546">
    <property type="entry name" value="LARGE, MULTIFUNCTIONAL SECRETED PROTEIN-RELATED"/>
    <property type="match status" value="1"/>
</dbReference>
<dbReference type="GO" id="GO:0020037">
    <property type="term" value="F:heme binding"/>
    <property type="evidence" value="ECO:0007669"/>
    <property type="project" value="InterPro"/>
</dbReference>
<dbReference type="InterPro" id="IPR011041">
    <property type="entry name" value="Quinoprot_gluc/sorb_DH_b-prop"/>
</dbReference>
<accession>A0A518IRJ2</accession>
<evidence type="ECO:0000313" key="8">
    <source>
        <dbReference type="Proteomes" id="UP000316770"/>
    </source>
</evidence>
<dbReference type="InterPro" id="IPR013427">
    <property type="entry name" value="Haem-bd_dom_put"/>
</dbReference>
<organism evidence="7 8">
    <name type="scientific">Rosistilla oblonga</name>
    <dbReference type="NCBI Taxonomy" id="2527990"/>
    <lineage>
        <taxon>Bacteria</taxon>
        <taxon>Pseudomonadati</taxon>
        <taxon>Planctomycetota</taxon>
        <taxon>Planctomycetia</taxon>
        <taxon>Pirellulales</taxon>
        <taxon>Pirellulaceae</taxon>
        <taxon>Rosistilla</taxon>
    </lineage>
</organism>
<feature type="chain" id="PRO_5021842957" evidence="5">
    <location>
        <begin position="28"/>
        <end position="832"/>
    </location>
</feature>